<gene>
    <name evidence="1" type="primary">56</name>
    <name evidence="1" type="ORF">PBI_DUKE13_56</name>
</gene>
<evidence type="ECO:0000313" key="1">
    <source>
        <dbReference type="EMBL" id="AZS07396.1"/>
    </source>
</evidence>
<dbReference type="EMBL" id="MK279849">
    <property type="protein sequence ID" value="AZS07396.1"/>
    <property type="molecule type" value="Genomic_DNA"/>
</dbReference>
<reference evidence="1 2" key="1">
    <citation type="submission" date="2018-12" db="EMBL/GenBank/DDBJ databases">
        <authorList>
            <person name="Betsko A.J."/>
            <person name="Stoner T.H."/>
            <person name="Garlena R.A."/>
            <person name="Russell D.A."/>
            <person name="Pope W.H."/>
            <person name="Jacobs-Sera D."/>
            <person name="Hatfull G.F."/>
        </authorList>
    </citation>
    <scope>NUCLEOTIDE SEQUENCE [LARGE SCALE GENOMIC DNA]</scope>
</reference>
<protein>
    <submittedName>
        <fullName evidence="1">Uncharacterized protein</fullName>
    </submittedName>
</protein>
<organism evidence="1 2">
    <name type="scientific">Mycobacterium phage Duke13</name>
    <dbReference type="NCBI Taxonomy" id="2499038"/>
    <lineage>
        <taxon>Viruses</taxon>
        <taxon>Duplodnaviria</taxon>
        <taxon>Heunggongvirae</taxon>
        <taxon>Uroviricota</taxon>
        <taxon>Caudoviricetes</taxon>
        <taxon>Omegavirus</taxon>
        <taxon>Omegavirus baka</taxon>
    </lineage>
</organism>
<sequence length="86" mass="9731">MTNENDYCWCGTRVQYLQTVEQWLCPAHGYQERVYGPTPSRGVLESLRGWAIETLTSNETENSQARANAAEILDLRNAEKAPPSRS</sequence>
<evidence type="ECO:0000313" key="2">
    <source>
        <dbReference type="Proteomes" id="UP000287876"/>
    </source>
</evidence>
<accession>A0A3S9UAT5</accession>
<dbReference type="Proteomes" id="UP000287876">
    <property type="component" value="Segment"/>
</dbReference>
<proteinExistence type="predicted"/>
<name>A0A3S9UAT5_9CAUD</name>